<dbReference type="AlphaFoldDB" id="A0A4Z1FD38"/>
<feature type="compositionally biased region" description="Polar residues" evidence="2">
    <location>
        <begin position="17"/>
        <end position="26"/>
    </location>
</feature>
<feature type="compositionally biased region" description="Acidic residues" evidence="2">
    <location>
        <begin position="119"/>
        <end position="143"/>
    </location>
</feature>
<reference evidence="4 5" key="1">
    <citation type="submission" date="2017-12" db="EMBL/GenBank/DDBJ databases">
        <title>Comparative genomics of Botrytis spp.</title>
        <authorList>
            <person name="Valero-Jimenez C.A."/>
            <person name="Tapia P."/>
            <person name="Veloso J."/>
            <person name="Silva-Moreno E."/>
            <person name="Staats M."/>
            <person name="Valdes J.H."/>
            <person name="Van Kan J.A.L."/>
        </authorList>
    </citation>
    <scope>NUCLEOTIDE SEQUENCE [LARGE SCALE GENOMIC DNA]</scope>
    <source>
        <strain evidence="4 5">Bp0003</strain>
    </source>
</reference>
<evidence type="ECO:0000313" key="5">
    <source>
        <dbReference type="Proteomes" id="UP000297910"/>
    </source>
</evidence>
<feature type="domain" description="RING-type" evidence="3">
    <location>
        <begin position="278"/>
        <end position="328"/>
    </location>
</feature>
<keyword evidence="1" id="KW-0863">Zinc-finger</keyword>
<evidence type="ECO:0000313" key="4">
    <source>
        <dbReference type="EMBL" id="TGO21390.1"/>
    </source>
</evidence>
<dbReference type="GO" id="GO:0006511">
    <property type="term" value="P:ubiquitin-dependent protein catabolic process"/>
    <property type="evidence" value="ECO:0007669"/>
    <property type="project" value="TreeGrafter"/>
</dbReference>
<keyword evidence="5" id="KW-1185">Reference proteome</keyword>
<keyword evidence="1" id="KW-0479">Metal-binding</keyword>
<evidence type="ECO:0000256" key="1">
    <source>
        <dbReference type="PROSITE-ProRule" id="PRU00175"/>
    </source>
</evidence>
<protein>
    <recommendedName>
        <fullName evidence="3">RING-type domain-containing protein</fullName>
    </recommendedName>
</protein>
<dbReference type="EMBL" id="PQXI01000221">
    <property type="protein sequence ID" value="TGO21390.1"/>
    <property type="molecule type" value="Genomic_DNA"/>
</dbReference>
<dbReference type="PROSITE" id="PS50089">
    <property type="entry name" value="ZF_RING_2"/>
    <property type="match status" value="1"/>
</dbReference>
<dbReference type="GO" id="GO:0008270">
    <property type="term" value="F:zinc ion binding"/>
    <property type="evidence" value="ECO:0007669"/>
    <property type="project" value="UniProtKB-KW"/>
</dbReference>
<feature type="region of interest" description="Disordered" evidence="2">
    <location>
        <begin position="106"/>
        <end position="158"/>
    </location>
</feature>
<proteinExistence type="predicted"/>
<gene>
    <name evidence="4" type="ORF">BPAE_0222g00030</name>
</gene>
<accession>A0A4Z1FD38</accession>
<evidence type="ECO:0000256" key="2">
    <source>
        <dbReference type="SAM" id="MobiDB-lite"/>
    </source>
</evidence>
<name>A0A4Z1FD38_9HELO</name>
<dbReference type="GO" id="GO:0061630">
    <property type="term" value="F:ubiquitin protein ligase activity"/>
    <property type="evidence" value="ECO:0007669"/>
    <property type="project" value="TreeGrafter"/>
</dbReference>
<dbReference type="Proteomes" id="UP000297910">
    <property type="component" value="Unassembled WGS sequence"/>
</dbReference>
<dbReference type="SUPFAM" id="SSF57850">
    <property type="entry name" value="RING/U-box"/>
    <property type="match status" value="1"/>
</dbReference>
<dbReference type="InterPro" id="IPR013083">
    <property type="entry name" value="Znf_RING/FYVE/PHD"/>
</dbReference>
<feature type="compositionally biased region" description="Polar residues" evidence="2">
    <location>
        <begin position="1"/>
        <end position="10"/>
    </location>
</feature>
<dbReference type="PANTHER" id="PTHR22765">
    <property type="entry name" value="RING FINGER AND PROTEASE ASSOCIATED DOMAIN-CONTAINING"/>
    <property type="match status" value="1"/>
</dbReference>
<evidence type="ECO:0000259" key="3">
    <source>
        <dbReference type="PROSITE" id="PS50089"/>
    </source>
</evidence>
<organism evidence="4 5">
    <name type="scientific">Botrytis paeoniae</name>
    <dbReference type="NCBI Taxonomy" id="278948"/>
    <lineage>
        <taxon>Eukaryota</taxon>
        <taxon>Fungi</taxon>
        <taxon>Dikarya</taxon>
        <taxon>Ascomycota</taxon>
        <taxon>Pezizomycotina</taxon>
        <taxon>Leotiomycetes</taxon>
        <taxon>Helotiales</taxon>
        <taxon>Sclerotiniaceae</taxon>
        <taxon>Botrytis</taxon>
    </lineage>
</organism>
<dbReference type="InterPro" id="IPR001841">
    <property type="entry name" value="Znf_RING"/>
</dbReference>
<sequence length="343" mass="37554">MSSRQSNISATEELEISGQQNTSGNAGSPVAVSLAVYPQHQVTVLVDGIPQVTASQDTFSQDPNSQELAEHIGSIESLEGEGLSGNLTEAGSQLNNQALALHENTLRDEAPADTTSYDTPEDTESSDPADNEELSGDLTDDERSDTSSQNVVPQDAAVEDMESIHAEIRTRFNQYIQTRFPEGLMNSRHVVEALVFYTQQLNDRNGSSTAPASTIEIHDGIPVQTISIETMDSFHDFYASIRPRQSHADIEENHRNQAIDELLTPVLIDETQIESVLCPICNEEYDSGTEGGASHGACMVPDCKHVFGRECINKWLKEEKKSTCPMCRAEIEIPTGSSDVYDY</sequence>
<comment type="caution">
    <text evidence="4">The sequence shown here is derived from an EMBL/GenBank/DDBJ whole genome shotgun (WGS) entry which is preliminary data.</text>
</comment>
<feature type="region of interest" description="Disordered" evidence="2">
    <location>
        <begin position="1"/>
        <end position="28"/>
    </location>
</feature>
<dbReference type="Gene3D" id="3.30.40.10">
    <property type="entry name" value="Zinc/RING finger domain, C3HC4 (zinc finger)"/>
    <property type="match status" value="1"/>
</dbReference>
<dbReference type="InterPro" id="IPR051826">
    <property type="entry name" value="E3_ubiquitin-ligase_domain"/>
</dbReference>
<dbReference type="Pfam" id="PF13639">
    <property type="entry name" value="zf-RING_2"/>
    <property type="match status" value="1"/>
</dbReference>
<keyword evidence="1" id="KW-0862">Zinc</keyword>
<dbReference type="SMART" id="SM00184">
    <property type="entry name" value="RING"/>
    <property type="match status" value="1"/>
</dbReference>
<dbReference type="PANTHER" id="PTHR22765:SF434">
    <property type="entry name" value="GB|AAD18119.1-RELATED"/>
    <property type="match status" value="1"/>
</dbReference>